<accession>A0A834LX31</accession>
<dbReference type="EMBL" id="WJXA01000002">
    <property type="protein sequence ID" value="KAF7151529.1"/>
    <property type="molecule type" value="Genomic_DNA"/>
</dbReference>
<reference evidence="1" key="1">
    <citation type="submission" date="2019-11" db="EMBL/GenBank/DDBJ databases">
        <authorList>
            <person name="Liu Y."/>
            <person name="Hou J."/>
            <person name="Li T.-Q."/>
            <person name="Guan C.-H."/>
            <person name="Wu X."/>
            <person name="Wu H.-Z."/>
            <person name="Ling F."/>
            <person name="Zhang R."/>
            <person name="Shi X.-G."/>
            <person name="Ren J.-P."/>
            <person name="Chen E.-F."/>
            <person name="Sun J.-M."/>
        </authorList>
    </citation>
    <scope>NUCLEOTIDE SEQUENCE</scope>
    <source>
        <strain evidence="1">Adult_tree_wgs_1</strain>
        <tissue evidence="1">Leaves</tissue>
    </source>
</reference>
<organism evidence="1 2">
    <name type="scientific">Rhododendron simsii</name>
    <name type="common">Sims's rhododendron</name>
    <dbReference type="NCBI Taxonomy" id="118357"/>
    <lineage>
        <taxon>Eukaryota</taxon>
        <taxon>Viridiplantae</taxon>
        <taxon>Streptophyta</taxon>
        <taxon>Embryophyta</taxon>
        <taxon>Tracheophyta</taxon>
        <taxon>Spermatophyta</taxon>
        <taxon>Magnoliopsida</taxon>
        <taxon>eudicotyledons</taxon>
        <taxon>Gunneridae</taxon>
        <taxon>Pentapetalae</taxon>
        <taxon>asterids</taxon>
        <taxon>Ericales</taxon>
        <taxon>Ericaceae</taxon>
        <taxon>Ericoideae</taxon>
        <taxon>Rhodoreae</taxon>
        <taxon>Rhododendron</taxon>
    </lineage>
</organism>
<sequence length="107" mass="11673">MASAPAMEVNMLPEPVTAYPAQVGPSPIAPAPPTGYWYPAPPTGYWYPAPPMGYWYPPSQLGYAYPPPPPDYGYPPVQQPQKNNWMAKLLCVELGKLCLGDVFADGF</sequence>
<evidence type="ECO:0000313" key="1">
    <source>
        <dbReference type="EMBL" id="KAF7151529.1"/>
    </source>
</evidence>
<dbReference type="Proteomes" id="UP000626092">
    <property type="component" value="Unassembled WGS sequence"/>
</dbReference>
<protein>
    <submittedName>
        <fullName evidence="1">Uncharacterized protein</fullName>
    </submittedName>
</protein>
<gene>
    <name evidence="1" type="ORF">RHSIM_Rhsim02G0010600</name>
</gene>
<dbReference type="AlphaFoldDB" id="A0A834LX31"/>
<comment type="caution">
    <text evidence="1">The sequence shown here is derived from an EMBL/GenBank/DDBJ whole genome shotgun (WGS) entry which is preliminary data.</text>
</comment>
<keyword evidence="2" id="KW-1185">Reference proteome</keyword>
<evidence type="ECO:0000313" key="2">
    <source>
        <dbReference type="Proteomes" id="UP000626092"/>
    </source>
</evidence>
<proteinExistence type="predicted"/>
<name>A0A834LX31_RHOSS</name>